<keyword evidence="3 5" id="KW-0810">Translation regulation</keyword>
<proteinExistence type="inferred from homology"/>
<dbReference type="STRING" id="290052.ASU35_00095"/>
<dbReference type="SUPFAM" id="SSF141457">
    <property type="entry name" value="BH3618-like"/>
    <property type="match status" value="1"/>
</dbReference>
<protein>
    <recommendedName>
        <fullName evidence="5">Flagellar assembly factor FliW</fullName>
    </recommendedName>
</protein>
<dbReference type="InterPro" id="IPR024046">
    <property type="entry name" value="Flagellar_assmbl_FliW_dom_sf"/>
</dbReference>
<dbReference type="InterPro" id="IPR003775">
    <property type="entry name" value="Flagellar_assembly_factor_FliW"/>
</dbReference>
<dbReference type="PANTHER" id="PTHR39190">
    <property type="entry name" value="FLAGELLAR ASSEMBLY FACTOR FLIW"/>
    <property type="match status" value="1"/>
</dbReference>
<comment type="caution">
    <text evidence="6">The sequence shown here is derived from an EMBL/GenBank/DDBJ whole genome shotgun (WGS) entry which is preliminary data.</text>
</comment>
<comment type="similarity">
    <text evidence="5">Belongs to the FliW family.</text>
</comment>
<evidence type="ECO:0000256" key="1">
    <source>
        <dbReference type="ARBA" id="ARBA00022490"/>
    </source>
</evidence>
<evidence type="ECO:0000256" key="2">
    <source>
        <dbReference type="ARBA" id="ARBA00022795"/>
    </source>
</evidence>
<organism evidence="6 7">
    <name type="scientific">Acetivibrio ethanolgignens</name>
    <dbReference type="NCBI Taxonomy" id="290052"/>
    <lineage>
        <taxon>Bacteria</taxon>
        <taxon>Bacillati</taxon>
        <taxon>Bacillota</taxon>
        <taxon>Clostridia</taxon>
        <taxon>Eubacteriales</taxon>
        <taxon>Oscillospiraceae</taxon>
        <taxon>Acetivibrio</taxon>
    </lineage>
</organism>
<keyword evidence="6" id="KW-0282">Flagellum</keyword>
<accession>A0A0V8QJ81</accession>
<comment type="subcellular location">
    <subcellularLocation>
        <location evidence="5">Cytoplasm</location>
    </subcellularLocation>
</comment>
<evidence type="ECO:0000256" key="3">
    <source>
        <dbReference type="ARBA" id="ARBA00022845"/>
    </source>
</evidence>
<name>A0A0V8QJ81_9FIRM</name>
<comment type="subunit">
    <text evidence="5">Interacts with translational regulator CsrA and flagellin(s).</text>
</comment>
<dbReference type="PANTHER" id="PTHR39190:SF1">
    <property type="entry name" value="FLAGELLAR ASSEMBLY FACTOR FLIW"/>
    <property type="match status" value="1"/>
</dbReference>
<dbReference type="GO" id="GO:0006417">
    <property type="term" value="P:regulation of translation"/>
    <property type="evidence" value="ECO:0007669"/>
    <property type="project" value="UniProtKB-KW"/>
</dbReference>
<keyword evidence="4 5" id="KW-0143">Chaperone</keyword>
<dbReference type="EMBL" id="LNAM01000001">
    <property type="protein sequence ID" value="KSV60612.1"/>
    <property type="molecule type" value="Genomic_DNA"/>
</dbReference>
<keyword evidence="6" id="KW-0969">Cilium</keyword>
<evidence type="ECO:0000256" key="5">
    <source>
        <dbReference type="HAMAP-Rule" id="MF_01185"/>
    </source>
</evidence>
<dbReference type="AlphaFoldDB" id="A0A0V8QJ81"/>
<dbReference type="Gene3D" id="2.30.290.10">
    <property type="entry name" value="BH3618-like"/>
    <property type="match status" value="1"/>
</dbReference>
<dbReference type="HAMAP" id="MF_01185">
    <property type="entry name" value="FliW"/>
    <property type="match status" value="1"/>
</dbReference>
<dbReference type="Proteomes" id="UP000054874">
    <property type="component" value="Unassembled WGS sequence"/>
</dbReference>
<keyword evidence="1 5" id="KW-0963">Cytoplasm</keyword>
<evidence type="ECO:0000313" key="7">
    <source>
        <dbReference type="Proteomes" id="UP000054874"/>
    </source>
</evidence>
<keyword evidence="6" id="KW-0966">Cell projection</keyword>
<evidence type="ECO:0000256" key="4">
    <source>
        <dbReference type="ARBA" id="ARBA00023186"/>
    </source>
</evidence>
<keyword evidence="2 5" id="KW-1005">Bacterial flagellum biogenesis</keyword>
<dbReference type="RefSeq" id="WP_058351091.1">
    <property type="nucleotide sequence ID" value="NZ_CABMMD010000001.1"/>
</dbReference>
<dbReference type="OrthoDB" id="9801235at2"/>
<comment type="function">
    <text evidence="5">Acts as an anti-CsrA protein, binds CsrA and prevents it from repressing translation of its target genes, one of which is flagellin. Binds to flagellin and participates in the assembly of the flagellum.</text>
</comment>
<dbReference type="GO" id="GO:0005737">
    <property type="term" value="C:cytoplasm"/>
    <property type="evidence" value="ECO:0007669"/>
    <property type="project" value="UniProtKB-SubCell"/>
</dbReference>
<dbReference type="Pfam" id="PF02623">
    <property type="entry name" value="FliW"/>
    <property type="match status" value="1"/>
</dbReference>
<dbReference type="GO" id="GO:0044780">
    <property type="term" value="P:bacterial-type flagellum assembly"/>
    <property type="evidence" value="ECO:0007669"/>
    <property type="project" value="UniProtKB-UniRule"/>
</dbReference>
<evidence type="ECO:0000313" key="6">
    <source>
        <dbReference type="EMBL" id="KSV60612.1"/>
    </source>
</evidence>
<keyword evidence="7" id="KW-1185">Reference proteome</keyword>
<sequence>MLIKTRCFGEIDLEEDKILTFDNGIMGFEACKKFTILYDNAEENTPVISWLQSLDEEGLAIPVINPLLVKPDYNPTVEDELLASLGELTEENLVILLSVTATAEAEKMTANLKAPFIINADTKKGCQLIVENSDYEIKYNIYDAIQKMKKREE</sequence>
<gene>
    <name evidence="5" type="primary">fliW</name>
    <name evidence="6" type="ORF">ASU35_00095</name>
</gene>
<reference evidence="6 7" key="1">
    <citation type="submission" date="2015-11" db="EMBL/GenBank/DDBJ databases">
        <title>Butyribacter intestini gen. nov., sp. nov., a butyric acid-producing bacterium of the family Lachnospiraceae isolated from the human faeces.</title>
        <authorList>
            <person name="Zou Y."/>
            <person name="Xue W."/>
            <person name="Luo G."/>
            <person name="Lv M."/>
        </authorList>
    </citation>
    <scope>NUCLEOTIDE SEQUENCE [LARGE SCALE GENOMIC DNA]</scope>
    <source>
        <strain evidence="6 7">ACET-33324</strain>
    </source>
</reference>